<dbReference type="InterPro" id="IPR012340">
    <property type="entry name" value="NA-bd_OB-fold"/>
</dbReference>
<dbReference type="PANTHER" id="PTHR30053:SF12">
    <property type="entry name" value="ELONGATION FACTOR P (EF-P) FAMILY PROTEIN"/>
    <property type="match status" value="1"/>
</dbReference>
<dbReference type="EMBL" id="CP009498">
    <property type="protein sequence ID" value="AKL98537.1"/>
    <property type="molecule type" value="Genomic_DNA"/>
</dbReference>
<dbReference type="HAMAP" id="MF_00141">
    <property type="entry name" value="EF_P"/>
    <property type="match status" value="1"/>
</dbReference>
<comment type="similarity">
    <text evidence="3 7 9">Belongs to the elongation factor P family.</text>
</comment>
<keyword evidence="5 7" id="KW-0251">Elongation factor</keyword>
<dbReference type="InterPro" id="IPR020599">
    <property type="entry name" value="Transl_elong_fac_P/YeiP"/>
</dbReference>
<dbReference type="PIRSF" id="PIRSF005901">
    <property type="entry name" value="EF-P"/>
    <property type="match status" value="1"/>
</dbReference>
<feature type="domain" description="Elongation factor P C-terminal" evidence="10">
    <location>
        <begin position="129"/>
        <end position="184"/>
    </location>
</feature>
<dbReference type="NCBIfam" id="NF001810">
    <property type="entry name" value="PRK00529.1"/>
    <property type="match status" value="1"/>
</dbReference>
<dbReference type="Gene3D" id="2.40.50.140">
    <property type="entry name" value="Nucleic acid-binding proteins"/>
    <property type="match status" value="2"/>
</dbReference>
<dbReference type="InterPro" id="IPR013852">
    <property type="entry name" value="Transl_elong_P/YeiP_CS"/>
</dbReference>
<dbReference type="PANTHER" id="PTHR30053">
    <property type="entry name" value="ELONGATION FACTOR P"/>
    <property type="match status" value="1"/>
</dbReference>
<dbReference type="Gene3D" id="2.30.30.30">
    <property type="match status" value="1"/>
</dbReference>
<dbReference type="RefSeq" id="WP_052571167.1">
    <property type="nucleotide sequence ID" value="NZ_CP009498.1"/>
</dbReference>
<gene>
    <name evidence="7 12" type="primary">efp</name>
    <name evidence="12" type="ORF">Epro_1158</name>
</gene>
<dbReference type="OrthoDB" id="9801844at2"/>
<feature type="domain" description="Translation elongation factor P/YeiP central" evidence="11">
    <location>
        <begin position="67"/>
        <end position="121"/>
    </location>
</feature>
<evidence type="ECO:0000313" key="12">
    <source>
        <dbReference type="EMBL" id="AKL98537.1"/>
    </source>
</evidence>
<keyword evidence="4 7" id="KW-0963">Cytoplasm</keyword>
<dbReference type="InterPro" id="IPR013185">
    <property type="entry name" value="Transl_elong_KOW-like"/>
</dbReference>
<dbReference type="NCBIfam" id="TIGR00038">
    <property type="entry name" value="efp"/>
    <property type="match status" value="1"/>
</dbReference>
<evidence type="ECO:0000259" key="11">
    <source>
        <dbReference type="SMART" id="SM01185"/>
    </source>
</evidence>
<evidence type="ECO:0000256" key="6">
    <source>
        <dbReference type="ARBA" id="ARBA00022917"/>
    </source>
</evidence>
<comment type="subcellular location">
    <subcellularLocation>
        <location evidence="1 7">Cytoplasm</location>
    </subcellularLocation>
</comment>
<dbReference type="FunFam" id="2.40.50.140:FF:000009">
    <property type="entry name" value="Elongation factor P"/>
    <property type="match status" value="1"/>
</dbReference>
<sequence length="186" mass="20996">MVSTSDFKNGLNILVDGEPYQITWFQNHKPGKGGAVMRVKLRHLKKGGTVERTFKSGEKFEALTVSRQKKQFLYKEGENFNFMDMNSYEQISVAPVLLGEMANFLKENLEVEAVYLENELIGIDLPLIIEMKIAESEPGIKGDSVSNMTKMAKLETGADIRVPLFIKEGDRVKVDTRTGEYVERVS</sequence>
<accession>A0A0G3WL03</accession>
<dbReference type="PROSITE" id="PS01275">
    <property type="entry name" value="EFP"/>
    <property type="match status" value="1"/>
</dbReference>
<organism evidence="12 13">
    <name type="scientific">Endomicrobium proavitum</name>
    <dbReference type="NCBI Taxonomy" id="1408281"/>
    <lineage>
        <taxon>Bacteria</taxon>
        <taxon>Pseudomonadati</taxon>
        <taxon>Elusimicrobiota</taxon>
        <taxon>Endomicrobiia</taxon>
        <taxon>Endomicrobiales</taxon>
        <taxon>Endomicrobiaceae</taxon>
        <taxon>Endomicrobium</taxon>
    </lineage>
</organism>
<name>A0A0G3WL03_9BACT</name>
<dbReference type="CDD" id="cd05794">
    <property type="entry name" value="S1_EF-P_repeat_2"/>
    <property type="match status" value="1"/>
</dbReference>
<evidence type="ECO:0000256" key="7">
    <source>
        <dbReference type="HAMAP-Rule" id="MF_00141"/>
    </source>
</evidence>
<evidence type="ECO:0000256" key="8">
    <source>
        <dbReference type="NCBIfam" id="TIGR00038"/>
    </source>
</evidence>
<dbReference type="UniPathway" id="UPA00345"/>
<proteinExistence type="inferred from homology"/>
<dbReference type="SUPFAM" id="SSF50249">
    <property type="entry name" value="Nucleic acid-binding proteins"/>
    <property type="match status" value="2"/>
</dbReference>
<protein>
    <recommendedName>
        <fullName evidence="7 8">Elongation factor P</fullName>
        <shortName evidence="7">EF-P</shortName>
    </recommendedName>
</protein>
<dbReference type="GO" id="GO:0043043">
    <property type="term" value="P:peptide biosynthetic process"/>
    <property type="evidence" value="ECO:0007669"/>
    <property type="project" value="InterPro"/>
</dbReference>
<evidence type="ECO:0000259" key="10">
    <source>
        <dbReference type="SMART" id="SM00841"/>
    </source>
</evidence>
<evidence type="ECO:0000313" key="13">
    <source>
        <dbReference type="Proteomes" id="UP000035337"/>
    </source>
</evidence>
<dbReference type="SUPFAM" id="SSF50104">
    <property type="entry name" value="Translation proteins SH3-like domain"/>
    <property type="match status" value="1"/>
</dbReference>
<comment type="pathway">
    <text evidence="2 7">Protein biosynthesis; polypeptide chain elongation.</text>
</comment>
<dbReference type="Proteomes" id="UP000035337">
    <property type="component" value="Chromosome"/>
</dbReference>
<comment type="function">
    <text evidence="7">Involved in peptide bond synthesis. Stimulates efficient translation and peptide-bond synthesis on native or reconstituted 70S ribosomes in vitro. Probably functions indirectly by altering the affinity of the ribosome for aminoacyl-tRNA, thus increasing their reactivity as acceptors for peptidyl transferase.</text>
</comment>
<dbReference type="InterPro" id="IPR011768">
    <property type="entry name" value="Transl_elongation_fac_P"/>
</dbReference>
<dbReference type="STRING" id="1408281.Epro_1158"/>
<evidence type="ECO:0000256" key="4">
    <source>
        <dbReference type="ARBA" id="ARBA00022490"/>
    </source>
</evidence>
<dbReference type="Pfam" id="PF09285">
    <property type="entry name" value="Elong-fact-P_C"/>
    <property type="match status" value="1"/>
</dbReference>
<evidence type="ECO:0000256" key="5">
    <source>
        <dbReference type="ARBA" id="ARBA00022768"/>
    </source>
</evidence>
<evidence type="ECO:0000256" key="1">
    <source>
        <dbReference type="ARBA" id="ARBA00004496"/>
    </source>
</evidence>
<dbReference type="InterPro" id="IPR001059">
    <property type="entry name" value="Transl_elong_P/YeiP_cen"/>
</dbReference>
<dbReference type="Pfam" id="PF01132">
    <property type="entry name" value="EFP"/>
    <property type="match status" value="1"/>
</dbReference>
<evidence type="ECO:0000256" key="3">
    <source>
        <dbReference type="ARBA" id="ARBA00009479"/>
    </source>
</evidence>
<keyword evidence="6 7" id="KW-0648">Protein biosynthesis</keyword>
<dbReference type="Pfam" id="PF08207">
    <property type="entry name" value="EFP_N"/>
    <property type="match status" value="1"/>
</dbReference>
<evidence type="ECO:0000256" key="9">
    <source>
        <dbReference type="RuleBase" id="RU004389"/>
    </source>
</evidence>
<dbReference type="InterPro" id="IPR014722">
    <property type="entry name" value="Rib_uL2_dom2"/>
</dbReference>
<dbReference type="SMART" id="SM01185">
    <property type="entry name" value="EFP"/>
    <property type="match status" value="1"/>
</dbReference>
<dbReference type="AlphaFoldDB" id="A0A0G3WL03"/>
<dbReference type="FunFam" id="2.40.50.140:FF:000004">
    <property type="entry name" value="Elongation factor P"/>
    <property type="match status" value="1"/>
</dbReference>
<dbReference type="FunFam" id="2.30.30.30:FF:000003">
    <property type="entry name" value="Elongation factor P"/>
    <property type="match status" value="1"/>
</dbReference>
<dbReference type="SMART" id="SM00841">
    <property type="entry name" value="Elong-fact-P_C"/>
    <property type="match status" value="1"/>
</dbReference>
<reference evidence="12 13" key="1">
    <citation type="submission" date="2014-09" db="EMBL/GenBank/DDBJ databases">
        <title>Complete genome sequence of Endomicrobium proavitum.</title>
        <authorList>
            <person name="Zheng H."/>
        </authorList>
    </citation>
    <scope>NUCLEOTIDE SEQUENCE [LARGE SCALE GENOMIC DNA]</scope>
    <source>
        <strain evidence="12 13">Rsa215</strain>
    </source>
</reference>
<dbReference type="GO" id="GO:0005829">
    <property type="term" value="C:cytosol"/>
    <property type="evidence" value="ECO:0007669"/>
    <property type="project" value="UniProtKB-ARBA"/>
</dbReference>
<evidence type="ECO:0000256" key="2">
    <source>
        <dbReference type="ARBA" id="ARBA00004815"/>
    </source>
</evidence>
<dbReference type="PATRIC" id="fig|1408281.3.peg.1194"/>
<dbReference type="GO" id="GO:0003746">
    <property type="term" value="F:translation elongation factor activity"/>
    <property type="evidence" value="ECO:0007669"/>
    <property type="project" value="UniProtKB-UniRule"/>
</dbReference>
<keyword evidence="13" id="KW-1185">Reference proteome</keyword>
<dbReference type="InterPro" id="IPR015365">
    <property type="entry name" value="Elong-fact-P_C"/>
</dbReference>
<dbReference type="CDD" id="cd04470">
    <property type="entry name" value="S1_EF-P_repeat_1"/>
    <property type="match status" value="1"/>
</dbReference>
<dbReference type="KEGG" id="epo:Epro_1158"/>
<dbReference type="InterPro" id="IPR008991">
    <property type="entry name" value="Translation_prot_SH3-like_sf"/>
</dbReference>